<dbReference type="InterPro" id="IPR010718">
    <property type="entry name" value="DUF1294"/>
</dbReference>
<protein>
    <submittedName>
        <fullName evidence="2">DUF1294 domain-containing protein</fullName>
    </submittedName>
</protein>
<feature type="transmembrane region" description="Helical" evidence="1">
    <location>
        <begin position="108"/>
        <end position="127"/>
    </location>
</feature>
<keyword evidence="1" id="KW-0472">Membrane</keyword>
<reference evidence="2" key="2">
    <citation type="submission" date="2023-04" db="EMBL/GenBank/DDBJ databases">
        <authorList>
            <person name="Beletskiy A.V."/>
            <person name="Mardanov A.V."/>
            <person name="Ravin N.V."/>
        </authorList>
    </citation>
    <scope>NUCLEOTIDE SEQUENCE</scope>
    <source>
        <strain evidence="2">GKL-01</strain>
    </source>
</reference>
<dbReference type="Pfam" id="PF06961">
    <property type="entry name" value="DUF1294"/>
    <property type="match status" value="1"/>
</dbReference>
<sequence>MHYSNTASKRTKKNQQGQWRIGLGISALLLLTIAALLQKVPDFVLLLYLAMSGVAYSLYAYDKKAAQRGQWRISEQTLQQVALLCGWPGALIAQTRLHHKTVKTRFQIAFWLMVAFNIGGLLALVYTKRLNEINLWLLQWVKA</sequence>
<gene>
    <name evidence="2" type="ORF">QJT80_14080</name>
</gene>
<dbReference type="KEGG" id="tdu:QJT80_14080"/>
<evidence type="ECO:0000256" key="1">
    <source>
        <dbReference type="SAM" id="Phobius"/>
    </source>
</evidence>
<dbReference type="AlphaFoldDB" id="A0AA95KHW4"/>
<name>A0AA95KHW4_9GAMM</name>
<evidence type="ECO:0000313" key="2">
    <source>
        <dbReference type="EMBL" id="WGZ90600.1"/>
    </source>
</evidence>
<reference evidence="2" key="1">
    <citation type="journal article" date="2023" name="Int. J. Mol. Sci.">
        <title>Metagenomics Revealed a New Genus 'Candidatus Thiocaldithrix dubininis' gen. nov., sp. nov. and a New Species 'Candidatus Thiothrix putei' sp. nov. in the Family Thiotrichaceae, Some Members of Which Have Traits of Both Na+- and H+-Motive Energetics.</title>
        <authorList>
            <person name="Ravin N.V."/>
            <person name="Muntyan M.S."/>
            <person name="Smolyakov D.D."/>
            <person name="Rudenko T.S."/>
            <person name="Beletsky A.V."/>
            <person name="Mardanov A.V."/>
            <person name="Grabovich M.Y."/>
        </authorList>
    </citation>
    <scope>NUCLEOTIDE SEQUENCE</scope>
    <source>
        <strain evidence="2">GKL-01</strain>
    </source>
</reference>
<feature type="transmembrane region" description="Helical" evidence="1">
    <location>
        <begin position="43"/>
        <end position="61"/>
    </location>
</feature>
<keyword evidence="1" id="KW-1133">Transmembrane helix</keyword>
<feature type="transmembrane region" description="Helical" evidence="1">
    <location>
        <begin position="21"/>
        <end position="37"/>
    </location>
</feature>
<proteinExistence type="predicted"/>
<keyword evidence="1" id="KW-0812">Transmembrane</keyword>
<dbReference type="EMBL" id="CP124755">
    <property type="protein sequence ID" value="WGZ90600.1"/>
    <property type="molecule type" value="Genomic_DNA"/>
</dbReference>
<accession>A0AA95KHW4</accession>
<dbReference type="Proteomes" id="UP001300672">
    <property type="component" value="Chromosome"/>
</dbReference>
<organism evidence="2">
    <name type="scientific">Candidatus Thiocaldithrix dubininis</name>
    <dbReference type="NCBI Taxonomy" id="3080823"/>
    <lineage>
        <taxon>Bacteria</taxon>
        <taxon>Pseudomonadati</taxon>
        <taxon>Pseudomonadota</taxon>
        <taxon>Gammaproteobacteria</taxon>
        <taxon>Thiotrichales</taxon>
        <taxon>Thiotrichaceae</taxon>
        <taxon>Candidatus Thiocaldithrix</taxon>
    </lineage>
</organism>